<reference evidence="2 3" key="1">
    <citation type="journal article" date="2009" name="Stand. Genomic Sci.">
        <title>Complete genome sequence of Methanoculleus marisnigri Romesser et al. 1981 type strain JR1.</title>
        <authorList>
            <person name="Anderson I.J."/>
            <person name="Sieprawska-Lupa M."/>
            <person name="Lapidus A."/>
            <person name="Nolan M."/>
            <person name="Copeland A."/>
            <person name="Glavina Del Rio T."/>
            <person name="Tice H."/>
            <person name="Dalin E."/>
            <person name="Barry K."/>
            <person name="Saunders E."/>
            <person name="Han C."/>
            <person name="Brettin T."/>
            <person name="Detter J.C."/>
            <person name="Bruce D."/>
            <person name="Mikhailova N."/>
            <person name="Pitluck S."/>
            <person name="Hauser L."/>
            <person name="Land M."/>
            <person name="Lucas S."/>
            <person name="Richardson P."/>
            <person name="Whitman W.B."/>
            <person name="Kyrpides N.C."/>
        </authorList>
    </citation>
    <scope>NUCLEOTIDE SEQUENCE [LARGE SCALE GENOMIC DNA]</scope>
    <source>
        <strain evidence="3">ATCC 35101 / DSM 1498 / JR1</strain>
    </source>
</reference>
<name>A3CUS4_METMJ</name>
<organism evidence="2 3">
    <name type="scientific">Methanoculleus marisnigri (strain ATCC 35101 / DSM 1498 / JR1)</name>
    <dbReference type="NCBI Taxonomy" id="368407"/>
    <lineage>
        <taxon>Archaea</taxon>
        <taxon>Methanobacteriati</taxon>
        <taxon>Methanobacteriota</taxon>
        <taxon>Stenosarchaea group</taxon>
        <taxon>Methanomicrobia</taxon>
        <taxon>Methanomicrobiales</taxon>
        <taxon>Methanomicrobiaceae</taxon>
        <taxon>Methanoculleus</taxon>
    </lineage>
</organism>
<dbReference type="EMBL" id="CP000562">
    <property type="protein sequence ID" value="ABN57124.1"/>
    <property type="molecule type" value="Genomic_DNA"/>
</dbReference>
<feature type="region of interest" description="Disordered" evidence="1">
    <location>
        <begin position="52"/>
        <end position="94"/>
    </location>
</feature>
<dbReference type="KEGG" id="mem:Memar_1193"/>
<gene>
    <name evidence="2" type="ordered locus">Memar_1193</name>
</gene>
<dbReference type="AlphaFoldDB" id="A3CUS4"/>
<accession>A3CUS4</accession>
<keyword evidence="3" id="KW-1185">Reference proteome</keyword>
<sequence length="94" mass="10563">MAGDCGDYGLGRMRLSERREFKHRRARVATFQQMFEKGDDFHYVTDKMAEARNKPGTVNRGAIAERGVGTGEGGILPPPRQPLPQTRYPLESRA</sequence>
<feature type="compositionally biased region" description="Low complexity" evidence="1">
    <location>
        <begin position="83"/>
        <end position="94"/>
    </location>
</feature>
<evidence type="ECO:0000313" key="2">
    <source>
        <dbReference type="EMBL" id="ABN57124.1"/>
    </source>
</evidence>
<proteinExistence type="predicted"/>
<dbReference type="Proteomes" id="UP000002146">
    <property type="component" value="Chromosome"/>
</dbReference>
<evidence type="ECO:0000313" key="3">
    <source>
        <dbReference type="Proteomes" id="UP000002146"/>
    </source>
</evidence>
<dbReference type="HOGENOM" id="CLU_2379441_0_0_2"/>
<protein>
    <submittedName>
        <fullName evidence="2">Uncharacterized protein</fullName>
    </submittedName>
</protein>
<evidence type="ECO:0000256" key="1">
    <source>
        <dbReference type="SAM" id="MobiDB-lite"/>
    </source>
</evidence>